<dbReference type="Proteomes" id="UP000024837">
    <property type="component" value="Unassembled WGS sequence"/>
</dbReference>
<protein>
    <submittedName>
        <fullName evidence="1">Uncharacterized protein</fullName>
    </submittedName>
</protein>
<evidence type="ECO:0000313" key="1">
    <source>
        <dbReference type="EMBL" id="EWC47527.1"/>
    </source>
</evidence>
<proteinExistence type="predicted"/>
<reference evidence="1 2" key="1">
    <citation type="submission" date="2013-05" db="EMBL/GenBank/DDBJ databases">
        <title>Drechslerella stenobrocha genome reveals carnivorous origination and mechanical trapping mechanism of predatory fungi.</title>
        <authorList>
            <person name="Liu X."/>
            <person name="Zhang W."/>
            <person name="Liu K."/>
        </authorList>
    </citation>
    <scope>NUCLEOTIDE SEQUENCE [LARGE SCALE GENOMIC DNA]</scope>
    <source>
        <strain evidence="1 2">248</strain>
    </source>
</reference>
<dbReference type="AlphaFoldDB" id="W7I535"/>
<evidence type="ECO:0000313" key="2">
    <source>
        <dbReference type="Proteomes" id="UP000024837"/>
    </source>
</evidence>
<dbReference type="OrthoDB" id="5374841at2759"/>
<accession>W7I535</accession>
<name>W7I535_9PEZI</name>
<dbReference type="EMBL" id="KI966410">
    <property type="protein sequence ID" value="EWC47527.1"/>
    <property type="molecule type" value="Genomic_DNA"/>
</dbReference>
<organism evidence="1 2">
    <name type="scientific">Drechslerella stenobrocha 248</name>
    <dbReference type="NCBI Taxonomy" id="1043628"/>
    <lineage>
        <taxon>Eukaryota</taxon>
        <taxon>Fungi</taxon>
        <taxon>Dikarya</taxon>
        <taxon>Ascomycota</taxon>
        <taxon>Pezizomycotina</taxon>
        <taxon>Orbiliomycetes</taxon>
        <taxon>Orbiliales</taxon>
        <taxon>Orbiliaceae</taxon>
        <taxon>Drechslerella</taxon>
    </lineage>
</organism>
<sequence>MAEFLLSLNPANWPESIPLRHTLEVRDVVSFRHTHVHEVMLRLDISDSTVQLARELRWMVIIGVLSFVAWKGIKRLYPPHMP</sequence>
<keyword evidence="2" id="KW-1185">Reference proteome</keyword>
<gene>
    <name evidence="1" type="ORF">DRE_00495</name>
</gene>
<dbReference type="HOGENOM" id="CLU_2558264_0_0_1"/>